<feature type="signal peptide" evidence="1">
    <location>
        <begin position="1"/>
        <end position="18"/>
    </location>
</feature>
<evidence type="ECO:0000256" key="1">
    <source>
        <dbReference type="SAM" id="SignalP"/>
    </source>
</evidence>
<protein>
    <recommendedName>
        <fullName evidence="4">Secreted protein</fullName>
    </recommendedName>
</protein>
<evidence type="ECO:0000313" key="2">
    <source>
        <dbReference type="EMBL" id="KAF5900031.1"/>
    </source>
</evidence>
<dbReference type="Proteomes" id="UP000727407">
    <property type="component" value="Unassembled WGS sequence"/>
</dbReference>
<keyword evidence="3" id="KW-1185">Reference proteome</keyword>
<gene>
    <name evidence="2" type="ORF">DAT39_010261</name>
</gene>
<dbReference type="AlphaFoldDB" id="A0A8J4X3F2"/>
<accession>A0A8J4X3F2</accession>
<feature type="non-terminal residue" evidence="2">
    <location>
        <position position="84"/>
    </location>
</feature>
<feature type="non-terminal residue" evidence="2">
    <location>
        <position position="1"/>
    </location>
</feature>
<feature type="chain" id="PRO_5035220549" description="Secreted protein" evidence="1">
    <location>
        <begin position="19"/>
        <end position="84"/>
    </location>
</feature>
<comment type="caution">
    <text evidence="2">The sequence shown here is derived from an EMBL/GenBank/DDBJ whole genome shotgun (WGS) entry which is preliminary data.</text>
</comment>
<evidence type="ECO:0000313" key="3">
    <source>
        <dbReference type="Proteomes" id="UP000727407"/>
    </source>
</evidence>
<dbReference type="EMBL" id="QNUK01000148">
    <property type="protein sequence ID" value="KAF5900031.1"/>
    <property type="molecule type" value="Genomic_DNA"/>
</dbReference>
<evidence type="ECO:0008006" key="4">
    <source>
        <dbReference type="Google" id="ProtNLM"/>
    </source>
</evidence>
<sequence>RVFFFVCFSPLLFGCFSSSDVFCHGVSAHRARCLVGAREEGVFGVRCVAIKGDVHPKDGKSRARLVPGHRRYKNFVWERAQRLG</sequence>
<proteinExistence type="predicted"/>
<name>A0A8J4X3F2_CLAMG</name>
<keyword evidence="1" id="KW-0732">Signal</keyword>
<reference evidence="2" key="1">
    <citation type="submission" date="2020-07" db="EMBL/GenBank/DDBJ databases">
        <title>Clarias magur genome sequencing, assembly and annotation.</title>
        <authorList>
            <person name="Kushwaha B."/>
            <person name="Kumar R."/>
            <person name="Das P."/>
            <person name="Joshi C.G."/>
            <person name="Kumar D."/>
            <person name="Nagpure N.S."/>
            <person name="Pandey M."/>
            <person name="Agarwal S."/>
            <person name="Srivastava S."/>
            <person name="Singh M."/>
            <person name="Sahoo L."/>
            <person name="Jayasankar P."/>
            <person name="Meher P.K."/>
            <person name="Koringa P.G."/>
            <person name="Iquebal M.A."/>
            <person name="Das S.P."/>
            <person name="Bit A."/>
            <person name="Patnaik S."/>
            <person name="Patel N."/>
            <person name="Shah T.M."/>
            <person name="Hinsu A."/>
            <person name="Jena J.K."/>
        </authorList>
    </citation>
    <scope>NUCLEOTIDE SEQUENCE</scope>
    <source>
        <strain evidence="2">CIFAMagur01</strain>
        <tissue evidence="2">Testis</tissue>
    </source>
</reference>
<organism evidence="2 3">
    <name type="scientific">Clarias magur</name>
    <name type="common">Asian catfish</name>
    <name type="synonym">Macropteronotus magur</name>
    <dbReference type="NCBI Taxonomy" id="1594786"/>
    <lineage>
        <taxon>Eukaryota</taxon>
        <taxon>Metazoa</taxon>
        <taxon>Chordata</taxon>
        <taxon>Craniata</taxon>
        <taxon>Vertebrata</taxon>
        <taxon>Euteleostomi</taxon>
        <taxon>Actinopterygii</taxon>
        <taxon>Neopterygii</taxon>
        <taxon>Teleostei</taxon>
        <taxon>Ostariophysi</taxon>
        <taxon>Siluriformes</taxon>
        <taxon>Clariidae</taxon>
        <taxon>Clarias</taxon>
    </lineage>
</organism>